<feature type="domain" description="Transposase IS204/IS1001/IS1096/IS1165 DDE" evidence="2">
    <location>
        <begin position="161"/>
        <end position="256"/>
    </location>
</feature>
<dbReference type="Proteomes" id="UP001061298">
    <property type="component" value="Plasmid punmamed2"/>
</dbReference>
<dbReference type="Pfam" id="PF14690">
    <property type="entry name" value="Zn_ribbon_ISL3"/>
    <property type="match status" value="1"/>
</dbReference>
<dbReference type="NCBIfam" id="NF033550">
    <property type="entry name" value="transpos_ISL3"/>
    <property type="match status" value="1"/>
</dbReference>
<evidence type="ECO:0000256" key="1">
    <source>
        <dbReference type="SAM" id="MobiDB-lite"/>
    </source>
</evidence>
<feature type="region of interest" description="Disordered" evidence="1">
    <location>
        <begin position="261"/>
        <end position="283"/>
    </location>
</feature>
<sequence>MNEARPQLHELLFSSVQGVSLESVDMANAGVQVEARSTAMRVACPGCGRWTGRVHGSYLRFPRDLPTAGKFVVVSLRVRRFVCAESSCPRKTFAEQVPGLTRQFGRRTERLRSTLVTVGLALAGRAGARMTDALGVPVSRNTLLRLIASLPDPPVTEPRVVGVDEYAQRKGRIYGTVLVDVETRRPIDLLPDREADTLAAWLAERPGIEIVCRDRAPFFAEGATRGAPQAIQIADRWHLWHNLGEAAEKCVYRHRGCLRPAPAPPDEPPEEAEPAASSPWPTGHRFAERTRAKHATIHALLKAGHCKRSVARQLGMTLNTILRFSRAATPEDLFTGQWQSRATKLDAYKPYLDLRWQEGCTNAWKLWEEIREQGYPDGYGNVRNYVSRTLRGKPQPVGPRPPSARAVTRWLLTHPDALVESDQIQLKAVLANCPELDVLAKHVRTFAHMVTDLQGDQLPEWIESARASTGLPSLNRFAHHLEHDLDAVVAGLSQPWSSGAVEGHVNRIKMLKRQMFGRAGFELLRKRVLLAK</sequence>
<evidence type="ECO:0000259" key="3">
    <source>
        <dbReference type="Pfam" id="PF14690"/>
    </source>
</evidence>
<dbReference type="InterPro" id="IPR002560">
    <property type="entry name" value="Transposase_DDE"/>
</dbReference>
<evidence type="ECO:0000313" key="4">
    <source>
        <dbReference type="EMBL" id="UXY25062.1"/>
    </source>
</evidence>
<keyword evidence="5" id="KW-1185">Reference proteome</keyword>
<dbReference type="RefSeq" id="WP_263235392.1">
    <property type="nucleotide sequence ID" value="NZ_CP106794.1"/>
</dbReference>
<dbReference type="PANTHER" id="PTHR33498:SF1">
    <property type="entry name" value="TRANSPOSASE FOR INSERTION SEQUENCE ELEMENT IS1557"/>
    <property type="match status" value="1"/>
</dbReference>
<gene>
    <name evidence="4" type="ORF">N8I84_42355</name>
</gene>
<proteinExistence type="predicted"/>
<geneLocation type="plasmid" evidence="4 5">
    <name>punmamed2</name>
</geneLocation>
<dbReference type="EMBL" id="CP106794">
    <property type="protein sequence ID" value="UXY25062.1"/>
    <property type="molecule type" value="Genomic_DNA"/>
</dbReference>
<name>A0ABY6EEK3_9ACTN</name>
<evidence type="ECO:0000313" key="5">
    <source>
        <dbReference type="Proteomes" id="UP001061298"/>
    </source>
</evidence>
<organism evidence="4 5">
    <name type="scientific">Streptomyces cynarae</name>
    <dbReference type="NCBI Taxonomy" id="2981134"/>
    <lineage>
        <taxon>Bacteria</taxon>
        <taxon>Bacillati</taxon>
        <taxon>Actinomycetota</taxon>
        <taxon>Actinomycetes</taxon>
        <taxon>Kitasatosporales</taxon>
        <taxon>Streptomycetaceae</taxon>
        <taxon>Streptomyces</taxon>
    </lineage>
</organism>
<dbReference type="InterPro" id="IPR047951">
    <property type="entry name" value="Transpos_ISL3"/>
</dbReference>
<dbReference type="PANTHER" id="PTHR33498">
    <property type="entry name" value="TRANSPOSASE FOR INSERTION SEQUENCE ELEMENT IS1557"/>
    <property type="match status" value="1"/>
</dbReference>
<evidence type="ECO:0000259" key="2">
    <source>
        <dbReference type="Pfam" id="PF01610"/>
    </source>
</evidence>
<keyword evidence="4" id="KW-0614">Plasmid</keyword>
<feature type="domain" description="Transposase IS204/IS1001/IS1096/IS1165 DDE" evidence="2">
    <location>
        <begin position="407"/>
        <end position="528"/>
    </location>
</feature>
<protein>
    <submittedName>
        <fullName evidence="4">ISL3 family transposase</fullName>
    </submittedName>
</protein>
<dbReference type="InterPro" id="IPR029261">
    <property type="entry name" value="Transposase_Znf"/>
</dbReference>
<reference evidence="4" key="1">
    <citation type="submission" date="2022-10" db="EMBL/GenBank/DDBJ databases">
        <authorList>
            <person name="Mo P."/>
        </authorList>
    </citation>
    <scope>NUCLEOTIDE SEQUENCE</scope>
    <source>
        <strain evidence="4">HUAS 13-4</strain>
        <plasmid evidence="4">punmamed2</plasmid>
    </source>
</reference>
<accession>A0ABY6EEK3</accession>
<feature type="domain" description="Transposase IS204/IS1001/IS1096/IS1165 zinc-finger" evidence="3">
    <location>
        <begin position="42"/>
        <end position="85"/>
    </location>
</feature>
<dbReference type="Pfam" id="PF01610">
    <property type="entry name" value="DDE_Tnp_ISL3"/>
    <property type="match status" value="2"/>
</dbReference>